<keyword evidence="2" id="KW-1185">Reference proteome</keyword>
<dbReference type="RefSeq" id="WP_006807296.1">
    <property type="nucleotide sequence ID" value="NZ_ADAD01000113.1"/>
</dbReference>
<name>D0GLD7_9FUSO</name>
<proteinExistence type="predicted"/>
<accession>D0GLD7</accession>
<gene>
    <name evidence="1" type="ORF">HMPREF0554_1197</name>
</gene>
<organism evidence="1 2">
    <name type="scientific">Pseudoleptotrichia goodfellowii F0264</name>
    <dbReference type="NCBI Taxonomy" id="596323"/>
    <lineage>
        <taxon>Bacteria</taxon>
        <taxon>Fusobacteriati</taxon>
        <taxon>Fusobacteriota</taxon>
        <taxon>Fusobacteriia</taxon>
        <taxon>Fusobacteriales</taxon>
        <taxon>Leptotrichiaceae</taxon>
        <taxon>Pseudoleptotrichia</taxon>
    </lineage>
</organism>
<evidence type="ECO:0000313" key="2">
    <source>
        <dbReference type="Proteomes" id="UP000004226"/>
    </source>
</evidence>
<sequence length="61" mass="7060">MNINFLNLLSEKLNVGSMRSIYLSAMPGRYRARMDLSELDKINSNFSKVFLKIYSAKILLM</sequence>
<comment type="caution">
    <text evidence="1">The sequence shown here is derived from an EMBL/GenBank/DDBJ whole genome shotgun (WGS) entry which is preliminary data.</text>
</comment>
<dbReference type="Proteomes" id="UP000004226">
    <property type="component" value="Unassembled WGS sequence"/>
</dbReference>
<dbReference type="AlphaFoldDB" id="D0GLD7"/>
<reference evidence="1 2" key="1">
    <citation type="submission" date="2009-10" db="EMBL/GenBank/DDBJ databases">
        <authorList>
            <person name="Harkins D.M."/>
            <person name="Madupu R."/>
            <person name="Durkin A.S."/>
            <person name="Torralba M."/>
            <person name="Methe B."/>
            <person name="Sutton G.G."/>
            <person name="Strausberg R.L."/>
            <person name="Nelson K.E."/>
        </authorList>
    </citation>
    <scope>NUCLEOTIDE SEQUENCE [LARGE SCALE GENOMIC DNA]</scope>
    <source>
        <strain evidence="1 2">F0264</strain>
    </source>
</reference>
<dbReference type="EMBL" id="ADAD01000113">
    <property type="protein sequence ID" value="EEY35106.1"/>
    <property type="molecule type" value="Genomic_DNA"/>
</dbReference>
<protein>
    <submittedName>
        <fullName evidence="1">Uncharacterized protein</fullName>
    </submittedName>
</protein>
<evidence type="ECO:0000313" key="1">
    <source>
        <dbReference type="EMBL" id="EEY35106.1"/>
    </source>
</evidence>